<sequence>MAKITQTSPTRSEPLFRQLMPQRRCVSPYYESFMVTMDRHNRRTVTRSSPQCQESRLRSLEAQVQNLRDQLRETSIRLGDTKTENERLRYLYNTNENFIKLCFGFIDEIRTRTYHCYDTCRIEGALFGHYVVVSSEKGGAVLSLIANGTDWESSKCALYGCVRLLINRVFNRYPIFSTHSDI</sequence>
<keyword evidence="1" id="KW-0175">Coiled coil</keyword>
<gene>
    <name evidence="2" type="ORF">DICVIV_02247</name>
</gene>
<dbReference type="EMBL" id="KN716180">
    <property type="protein sequence ID" value="KJH51614.1"/>
    <property type="molecule type" value="Genomic_DNA"/>
</dbReference>
<dbReference type="AlphaFoldDB" id="A0A0D8Y6J6"/>
<name>A0A0D8Y6J6_DICVI</name>
<proteinExistence type="predicted"/>
<feature type="coiled-coil region" evidence="1">
    <location>
        <begin position="57"/>
        <end position="84"/>
    </location>
</feature>
<dbReference type="Proteomes" id="UP000053766">
    <property type="component" value="Unassembled WGS sequence"/>
</dbReference>
<evidence type="ECO:0000313" key="3">
    <source>
        <dbReference type="Proteomes" id="UP000053766"/>
    </source>
</evidence>
<protein>
    <submittedName>
        <fullName evidence="2">Uncharacterized protein</fullName>
    </submittedName>
</protein>
<evidence type="ECO:0000256" key="1">
    <source>
        <dbReference type="SAM" id="Coils"/>
    </source>
</evidence>
<dbReference type="STRING" id="29172.A0A0D8Y6J6"/>
<keyword evidence="3" id="KW-1185">Reference proteome</keyword>
<reference evidence="3" key="2">
    <citation type="journal article" date="2016" name="Sci. Rep.">
        <title>Dictyocaulus viviparus genome, variome and transcriptome elucidate lungworm biology and support future intervention.</title>
        <authorList>
            <person name="McNulty S.N."/>
            <person name="Strube C."/>
            <person name="Rosa B.A."/>
            <person name="Martin J.C."/>
            <person name="Tyagi R."/>
            <person name="Choi Y.J."/>
            <person name="Wang Q."/>
            <person name="Hallsworth Pepin K."/>
            <person name="Zhang X."/>
            <person name="Ozersky P."/>
            <person name="Wilson R.K."/>
            <person name="Sternberg P.W."/>
            <person name="Gasser R.B."/>
            <person name="Mitreva M."/>
        </authorList>
    </citation>
    <scope>NUCLEOTIDE SEQUENCE [LARGE SCALE GENOMIC DNA]</scope>
    <source>
        <strain evidence="3">HannoverDv2000</strain>
    </source>
</reference>
<organism evidence="2 3">
    <name type="scientific">Dictyocaulus viviparus</name>
    <name type="common">Bovine lungworm</name>
    <dbReference type="NCBI Taxonomy" id="29172"/>
    <lineage>
        <taxon>Eukaryota</taxon>
        <taxon>Metazoa</taxon>
        <taxon>Ecdysozoa</taxon>
        <taxon>Nematoda</taxon>
        <taxon>Chromadorea</taxon>
        <taxon>Rhabditida</taxon>
        <taxon>Rhabditina</taxon>
        <taxon>Rhabditomorpha</taxon>
        <taxon>Strongyloidea</taxon>
        <taxon>Metastrongylidae</taxon>
        <taxon>Dictyocaulus</taxon>
    </lineage>
</organism>
<accession>A0A0D8Y6J6</accession>
<evidence type="ECO:0000313" key="2">
    <source>
        <dbReference type="EMBL" id="KJH51614.1"/>
    </source>
</evidence>
<reference evidence="2 3" key="1">
    <citation type="submission" date="2013-11" db="EMBL/GenBank/DDBJ databases">
        <title>Draft genome of the bovine lungworm Dictyocaulus viviparus.</title>
        <authorList>
            <person name="Mitreva M."/>
        </authorList>
    </citation>
    <scope>NUCLEOTIDE SEQUENCE [LARGE SCALE GENOMIC DNA]</scope>
    <source>
        <strain evidence="2 3">HannoverDv2000</strain>
    </source>
</reference>